<evidence type="ECO:0000313" key="10">
    <source>
        <dbReference type="Proteomes" id="UP001472866"/>
    </source>
</evidence>
<evidence type="ECO:0000256" key="1">
    <source>
        <dbReference type="ARBA" id="ARBA00022741"/>
    </source>
</evidence>
<feature type="compositionally biased region" description="Polar residues" evidence="7">
    <location>
        <begin position="47"/>
        <end position="61"/>
    </location>
</feature>
<evidence type="ECO:0000256" key="6">
    <source>
        <dbReference type="SAM" id="Coils"/>
    </source>
</evidence>
<dbReference type="PANTHER" id="PTHR47968:SF75">
    <property type="entry name" value="CENTROMERE-ASSOCIATED PROTEIN E"/>
    <property type="match status" value="1"/>
</dbReference>
<dbReference type="EMBL" id="CP151519">
    <property type="protein sequence ID" value="WZN67399.1"/>
    <property type="molecule type" value="Genomic_DNA"/>
</dbReference>
<protein>
    <submittedName>
        <fullName evidence="9">Centromere-associated protein E</fullName>
    </submittedName>
</protein>
<feature type="region of interest" description="Disordered" evidence="7">
    <location>
        <begin position="1159"/>
        <end position="1183"/>
    </location>
</feature>
<dbReference type="PANTHER" id="PTHR47968">
    <property type="entry name" value="CENTROMERE PROTEIN E"/>
    <property type="match status" value="1"/>
</dbReference>
<dbReference type="PROSITE" id="PS00411">
    <property type="entry name" value="KINESIN_MOTOR_1"/>
    <property type="match status" value="1"/>
</dbReference>
<dbReference type="PRINTS" id="PR00380">
    <property type="entry name" value="KINESINHEAVY"/>
</dbReference>
<feature type="coiled-coil region" evidence="6">
    <location>
        <begin position="430"/>
        <end position="508"/>
    </location>
</feature>
<sequence length="1183" mass="131746">MAENISVCVRVRPLNEKEREEGVGWVVDHAGTRITVVDHSNNNNNNSASGSQKTSTGNSGSFAAQQIDLGASLGDTLKSYSFDKVYDETWGTKHVYDDVCLPVVDSVVDGFNGTIFAYGQTSSGKTYTMRGSGTWEENKGKENQTTTMTEGSRDGLLFPVSPAKGLGSGEDACGSGDGDVGILPLAVRGIFRRIRNTPNREFLLRMSYMEIYNEDIIDLLAQSAEGPSGSKNGESGRRLLVKERANGGGPYVCGLREEIVRTEAEVAGWLDRGDRHRHVGETKMNRNSSRSHTLFQMVIESRLPGGGAVEGDGDGAVLVSKLTLVDLAGSERLSKTLAEGKRAKEGAYINKSLLTLGTVINKLSEGQHRHIPYRDSKLTRILQTALGGNSKTAMITNVTPSVLHTDETHSTLRFATRTKSVKNVAVVNEVLNDDALLKRQQREIERLRDRLKERNGGVDIEATEHAIEEMEQHLVEVKEQNKSIEEMLAQEKREKSVLAENLDEKTRKLRNLTDFVLGPGKAAGRQKRDRMSFCPSSIVRPAAALLAEVDREAAKRDALDKIEESSNGGGDGGGGGLLQEALTSLRAQLNGARERAEEMRAQLDAERARSRDLESERELRARAEEELCDAKAEGERLGGVAKSLGEEAAELRRLRSLDQEALARMEEEGERVSAALAGAREEAGDLGAKGAAMEARASSLEEERDAKAGECRALTVERDRLAAEVEDRARDLESLRERLKQSEQGQRQAERERDSAAKELERERSRVSELERDLELAAARAEDAESAAAGARGEADRCRGDLASSEHRRAAFEERCSKVESSLQRSERERVEWRTERARLEQRLSGATERLGSAVEAQTKLSEDLGAAREEKIAMKRRERQLEDERDAFEEKVQARDQAIRDLEEDRSRLEQEVISAKQRQQDAKHRASQLRQESMATEASLRERCEQLEARCAKLEVESRGRPQESERDRAQIASLEKDLGKYKSESRYWRQQTKELTEQRARSEGSRQDEQRQREKLERENKHLDRALEKSEERAESLAIRVAELNAECSAARSEAQQVRSAKLDGIGGECAGLEPKQLVVIESQGGVKGMIDSFLQNRRRMAKLQAVYNDMKAKLAKVDAGEDVFGRMKTVSELEYDLHYMANKKKAFESKYNELRRQVQSTKRPESISQRLGGKENLEA</sequence>
<dbReference type="Gene3D" id="3.40.850.10">
    <property type="entry name" value="Kinesin motor domain"/>
    <property type="match status" value="1"/>
</dbReference>
<dbReference type="GO" id="GO:0003777">
    <property type="term" value="F:microtubule motor activity"/>
    <property type="evidence" value="ECO:0007669"/>
    <property type="project" value="InterPro"/>
</dbReference>
<dbReference type="InterPro" id="IPR027417">
    <property type="entry name" value="P-loop_NTPase"/>
</dbReference>
<feature type="region of interest" description="Disordered" evidence="7">
    <location>
        <begin position="36"/>
        <end position="61"/>
    </location>
</feature>
<gene>
    <name evidence="9" type="ORF">HKI87_19g89750</name>
</gene>
<keyword evidence="3 6" id="KW-0175">Coiled coil</keyword>
<feature type="region of interest" description="Disordered" evidence="7">
    <location>
        <begin position="132"/>
        <end position="154"/>
    </location>
</feature>
<evidence type="ECO:0000313" key="9">
    <source>
        <dbReference type="EMBL" id="WZN67399.1"/>
    </source>
</evidence>
<dbReference type="AlphaFoldDB" id="A0AAX4PPK0"/>
<feature type="compositionally biased region" description="Basic and acidic residues" evidence="7">
    <location>
        <begin position="748"/>
        <end position="783"/>
    </location>
</feature>
<feature type="region of interest" description="Disordered" evidence="7">
    <location>
        <begin position="907"/>
        <end position="943"/>
    </location>
</feature>
<name>A0AAX4PPK0_9CHLO</name>
<accession>A0AAX4PPK0</accession>
<dbReference type="InterPro" id="IPR027640">
    <property type="entry name" value="Kinesin-like_fam"/>
</dbReference>
<feature type="region of interest" description="Disordered" evidence="7">
    <location>
        <begin position="995"/>
        <end position="1032"/>
    </location>
</feature>
<keyword evidence="10" id="KW-1185">Reference proteome</keyword>
<reference evidence="9 10" key="1">
    <citation type="submission" date="2024-03" db="EMBL/GenBank/DDBJ databases">
        <title>Complete genome sequence of the green alga Chloropicon roscoffensis RCC1871.</title>
        <authorList>
            <person name="Lemieux C."/>
            <person name="Pombert J.-F."/>
            <person name="Otis C."/>
            <person name="Turmel M."/>
        </authorList>
    </citation>
    <scope>NUCLEOTIDE SEQUENCE [LARGE SCALE GENOMIC DNA]</scope>
    <source>
        <strain evidence="9 10">RCC1871</strain>
    </source>
</reference>
<dbReference type="GO" id="GO:0005524">
    <property type="term" value="F:ATP binding"/>
    <property type="evidence" value="ECO:0007669"/>
    <property type="project" value="UniProtKB-UniRule"/>
</dbReference>
<evidence type="ECO:0000256" key="7">
    <source>
        <dbReference type="SAM" id="MobiDB-lite"/>
    </source>
</evidence>
<evidence type="ECO:0000259" key="8">
    <source>
        <dbReference type="PROSITE" id="PS50067"/>
    </source>
</evidence>
<dbReference type="InterPro" id="IPR019821">
    <property type="entry name" value="Kinesin_motor_CS"/>
</dbReference>
<dbReference type="Proteomes" id="UP001472866">
    <property type="component" value="Chromosome 19"/>
</dbReference>
<keyword evidence="4 5" id="KW-0505">Motor protein</keyword>
<organism evidence="9 10">
    <name type="scientific">Chloropicon roscoffensis</name>
    <dbReference type="NCBI Taxonomy" id="1461544"/>
    <lineage>
        <taxon>Eukaryota</taxon>
        <taxon>Viridiplantae</taxon>
        <taxon>Chlorophyta</taxon>
        <taxon>Chloropicophyceae</taxon>
        <taxon>Chloropicales</taxon>
        <taxon>Chloropicaceae</taxon>
        <taxon>Chloropicon</taxon>
    </lineage>
</organism>
<dbReference type="SUPFAM" id="SSF52540">
    <property type="entry name" value="P-loop containing nucleoside triphosphate hydrolases"/>
    <property type="match status" value="1"/>
</dbReference>
<evidence type="ECO:0000256" key="3">
    <source>
        <dbReference type="ARBA" id="ARBA00023054"/>
    </source>
</evidence>
<feature type="compositionally biased region" description="Basic and acidic residues" evidence="7">
    <location>
        <begin position="699"/>
        <end position="712"/>
    </location>
</feature>
<feature type="region of interest" description="Disordered" evidence="7">
    <location>
        <begin position="682"/>
        <end position="712"/>
    </location>
</feature>
<keyword evidence="2 5" id="KW-0067">ATP-binding</keyword>
<dbReference type="SMART" id="SM00129">
    <property type="entry name" value="KISc"/>
    <property type="match status" value="1"/>
</dbReference>
<dbReference type="GO" id="GO:0007018">
    <property type="term" value="P:microtubule-based movement"/>
    <property type="evidence" value="ECO:0007669"/>
    <property type="project" value="InterPro"/>
</dbReference>
<dbReference type="InterPro" id="IPR001752">
    <property type="entry name" value="Kinesin_motor_dom"/>
</dbReference>
<dbReference type="PROSITE" id="PS50067">
    <property type="entry name" value="KINESIN_MOTOR_2"/>
    <property type="match status" value="1"/>
</dbReference>
<feature type="binding site" evidence="5">
    <location>
        <begin position="119"/>
        <end position="126"/>
    </location>
    <ligand>
        <name>ATP</name>
        <dbReference type="ChEBI" id="CHEBI:30616"/>
    </ligand>
</feature>
<keyword evidence="1 5" id="KW-0547">Nucleotide-binding</keyword>
<proteinExistence type="inferred from homology"/>
<evidence type="ECO:0000256" key="4">
    <source>
        <dbReference type="ARBA" id="ARBA00023175"/>
    </source>
</evidence>
<dbReference type="GO" id="GO:0008017">
    <property type="term" value="F:microtubule binding"/>
    <property type="evidence" value="ECO:0007669"/>
    <property type="project" value="InterPro"/>
</dbReference>
<feature type="compositionally biased region" description="Polar residues" evidence="7">
    <location>
        <begin position="1161"/>
        <end position="1173"/>
    </location>
</feature>
<evidence type="ECO:0000256" key="2">
    <source>
        <dbReference type="ARBA" id="ARBA00022840"/>
    </source>
</evidence>
<dbReference type="InterPro" id="IPR036961">
    <property type="entry name" value="Kinesin_motor_dom_sf"/>
</dbReference>
<feature type="domain" description="Kinesin motor" evidence="8">
    <location>
        <begin position="4"/>
        <end position="421"/>
    </location>
</feature>
<evidence type="ECO:0000256" key="5">
    <source>
        <dbReference type="PROSITE-ProRule" id="PRU00283"/>
    </source>
</evidence>
<feature type="region of interest" description="Disordered" evidence="7">
    <location>
        <begin position="845"/>
        <end position="868"/>
    </location>
</feature>
<feature type="coiled-coil region" evidence="6">
    <location>
        <begin position="648"/>
        <end position="682"/>
    </location>
</feature>
<comment type="similarity">
    <text evidence="5">Belongs to the TRAFAC class myosin-kinesin ATPase superfamily. Kinesin family.</text>
</comment>
<feature type="coiled-coil region" evidence="6">
    <location>
        <begin position="582"/>
        <end position="616"/>
    </location>
</feature>
<dbReference type="Pfam" id="PF00225">
    <property type="entry name" value="Kinesin"/>
    <property type="match status" value="1"/>
</dbReference>
<feature type="region of interest" description="Disordered" evidence="7">
    <location>
        <begin position="736"/>
        <end position="801"/>
    </location>
</feature>